<dbReference type="EMBL" id="MCFC01000063">
    <property type="protein sequence ID" value="ORY24898.1"/>
    <property type="molecule type" value="Genomic_DNA"/>
</dbReference>
<keyword evidence="6" id="KW-1185">Reference proteome</keyword>
<dbReference type="PANTHER" id="PTHR37534">
    <property type="entry name" value="TRANSCRIPTIONAL ACTIVATOR PROTEIN UGA3"/>
    <property type="match status" value="1"/>
</dbReference>
<evidence type="ECO:0000256" key="2">
    <source>
        <dbReference type="ARBA" id="ARBA00023242"/>
    </source>
</evidence>
<dbReference type="GO" id="GO:0008270">
    <property type="term" value="F:zinc ion binding"/>
    <property type="evidence" value="ECO:0007669"/>
    <property type="project" value="InterPro"/>
</dbReference>
<comment type="caution">
    <text evidence="5">The sequence shown here is derived from an EMBL/GenBank/DDBJ whole genome shotgun (WGS) entry which is preliminary data.</text>
</comment>
<dbReference type="InterPro" id="IPR001138">
    <property type="entry name" value="Zn2Cys6_DnaBD"/>
</dbReference>
<dbReference type="OrthoDB" id="5419315at2759"/>
<dbReference type="GO" id="GO:0005634">
    <property type="term" value="C:nucleus"/>
    <property type="evidence" value="ECO:0007669"/>
    <property type="project" value="UniProtKB-SubCell"/>
</dbReference>
<gene>
    <name evidence="5" type="ORF">BCR39DRAFT_561360</name>
</gene>
<dbReference type="AlphaFoldDB" id="A0A1Y2AQP6"/>
<dbReference type="Proteomes" id="UP000193986">
    <property type="component" value="Unassembled WGS sequence"/>
</dbReference>
<dbReference type="GO" id="GO:0000981">
    <property type="term" value="F:DNA-binding transcription factor activity, RNA polymerase II-specific"/>
    <property type="evidence" value="ECO:0007669"/>
    <property type="project" value="InterPro"/>
</dbReference>
<dbReference type="InParanoid" id="A0A1Y2AQP6"/>
<dbReference type="SMART" id="SM00066">
    <property type="entry name" value="GAL4"/>
    <property type="match status" value="1"/>
</dbReference>
<keyword evidence="2" id="KW-0539">Nucleus</keyword>
<dbReference type="InterPro" id="IPR036864">
    <property type="entry name" value="Zn2-C6_fun-type_DNA-bd_sf"/>
</dbReference>
<dbReference type="InterPro" id="IPR021858">
    <property type="entry name" value="Fun_TF"/>
</dbReference>
<protein>
    <recommendedName>
        <fullName evidence="4">Zn(2)-C6 fungal-type domain-containing protein</fullName>
    </recommendedName>
</protein>
<proteinExistence type="predicted"/>
<name>A0A1Y2AQP6_9TREE</name>
<dbReference type="Gene3D" id="4.10.240.10">
    <property type="entry name" value="Zn(2)-C6 fungal-type DNA-binding domain"/>
    <property type="match status" value="1"/>
</dbReference>
<evidence type="ECO:0000259" key="4">
    <source>
        <dbReference type="PROSITE" id="PS50048"/>
    </source>
</evidence>
<organism evidence="5 6">
    <name type="scientific">Naematelia encephala</name>
    <dbReference type="NCBI Taxonomy" id="71784"/>
    <lineage>
        <taxon>Eukaryota</taxon>
        <taxon>Fungi</taxon>
        <taxon>Dikarya</taxon>
        <taxon>Basidiomycota</taxon>
        <taxon>Agaricomycotina</taxon>
        <taxon>Tremellomycetes</taxon>
        <taxon>Tremellales</taxon>
        <taxon>Naemateliaceae</taxon>
        <taxon>Naematelia</taxon>
    </lineage>
</organism>
<dbReference type="STRING" id="71784.A0A1Y2AQP6"/>
<evidence type="ECO:0000256" key="1">
    <source>
        <dbReference type="ARBA" id="ARBA00004123"/>
    </source>
</evidence>
<comment type="subcellular location">
    <subcellularLocation>
        <location evidence="1">Nucleus</location>
    </subcellularLocation>
</comment>
<feature type="region of interest" description="Disordered" evidence="3">
    <location>
        <begin position="79"/>
        <end position="124"/>
    </location>
</feature>
<evidence type="ECO:0000313" key="5">
    <source>
        <dbReference type="EMBL" id="ORY24898.1"/>
    </source>
</evidence>
<dbReference type="PROSITE" id="PS00463">
    <property type="entry name" value="ZN2_CY6_FUNGAL_1"/>
    <property type="match status" value="1"/>
</dbReference>
<feature type="domain" description="Zn(2)-C6 fungal-type" evidence="4">
    <location>
        <begin position="51"/>
        <end position="81"/>
    </location>
</feature>
<dbReference type="Pfam" id="PF11951">
    <property type="entry name" value="Fungal_trans_2"/>
    <property type="match status" value="1"/>
</dbReference>
<evidence type="ECO:0000256" key="3">
    <source>
        <dbReference type="SAM" id="MobiDB-lite"/>
    </source>
</evidence>
<dbReference type="SUPFAM" id="SSF57701">
    <property type="entry name" value="Zn2/Cys6 DNA-binding domain"/>
    <property type="match status" value="1"/>
</dbReference>
<dbReference type="PANTHER" id="PTHR37534:SF20">
    <property type="entry name" value="PRO1A C6 ZINK-FINGER PROTEIN"/>
    <property type="match status" value="1"/>
</dbReference>
<reference evidence="5 6" key="1">
    <citation type="submission" date="2016-07" db="EMBL/GenBank/DDBJ databases">
        <title>Pervasive Adenine N6-methylation of Active Genes in Fungi.</title>
        <authorList>
            <consortium name="DOE Joint Genome Institute"/>
            <person name="Mondo S.J."/>
            <person name="Dannebaum R.O."/>
            <person name="Kuo R.C."/>
            <person name="Labutti K."/>
            <person name="Haridas S."/>
            <person name="Kuo A."/>
            <person name="Salamov A."/>
            <person name="Ahrendt S.R."/>
            <person name="Lipzen A."/>
            <person name="Sullivan W."/>
            <person name="Andreopoulos W.B."/>
            <person name="Clum A."/>
            <person name="Lindquist E."/>
            <person name="Daum C."/>
            <person name="Ramamoorthy G.K."/>
            <person name="Gryganskyi A."/>
            <person name="Culley D."/>
            <person name="Magnuson J.K."/>
            <person name="James T.Y."/>
            <person name="O'Malley M.A."/>
            <person name="Stajich J.E."/>
            <person name="Spatafora J.W."/>
            <person name="Visel A."/>
            <person name="Grigoriev I.V."/>
        </authorList>
    </citation>
    <scope>NUCLEOTIDE SEQUENCE [LARGE SCALE GENOMIC DNA]</scope>
    <source>
        <strain evidence="5 6">68-887.2</strain>
    </source>
</reference>
<dbReference type="PROSITE" id="PS50048">
    <property type="entry name" value="ZN2_CY6_FUNGAL_2"/>
    <property type="match status" value="1"/>
</dbReference>
<sequence length="490" mass="54569">MSDTPDFTEIARQARRIVIANQAQLRIIQANPLSNTDQHRKRPKFSRSTAGCLVCRRQKVKCDETTPSCLRCISTQRQCQWPSPSDKTTKRKRNASTRSSETRTGPIHGDLPSSDIRSTAGGQENIGHSAINTAESLQDTTNSLPFSSIELSFTSELDFLDSHTAFNPEIECPDLLPSMPSCSNFDAAFSPQTAIRTPFTNLSRSSLLSRRAQKMRHPTMSPHHRDLSGTPISLRISMVESFVSAFSLDDTLFEFGPSHRNALATTNTNLDLLSNAYPSPVARTLFHHYRSNASRILITMGNIGPNPLLALCTPLMLLNTDSPASAAIRMSMLSTSVAHFTHETEEVVELKRLGPQWPKQKEVLQEMGRKFKQAALANMMLAVHGDGGPLYTDSILATADSSWGANLEFAMNYVNRKGGPQAMLKSPDSTFTRRYLIENLATHDVFSCFITGKEPALLGNYDQWWFESVETSQTRWEWESVERTRVVIPG</sequence>
<accession>A0A1Y2AQP6</accession>
<dbReference type="CDD" id="cd00067">
    <property type="entry name" value="GAL4"/>
    <property type="match status" value="1"/>
</dbReference>
<dbReference type="Pfam" id="PF00172">
    <property type="entry name" value="Zn_clus"/>
    <property type="match status" value="1"/>
</dbReference>
<evidence type="ECO:0000313" key="6">
    <source>
        <dbReference type="Proteomes" id="UP000193986"/>
    </source>
</evidence>